<evidence type="ECO:0000256" key="3">
    <source>
        <dbReference type="ARBA" id="ARBA00023163"/>
    </source>
</evidence>
<feature type="domain" description="HTH araC/xylS-type" evidence="4">
    <location>
        <begin position="132"/>
        <end position="229"/>
    </location>
</feature>
<dbReference type="RefSeq" id="WP_345675451.1">
    <property type="nucleotide sequence ID" value="NZ_BAABHS010000007.1"/>
</dbReference>
<evidence type="ECO:0000259" key="4">
    <source>
        <dbReference type="PROSITE" id="PS01124"/>
    </source>
</evidence>
<dbReference type="PANTHER" id="PTHR46796:SF15">
    <property type="entry name" value="BLL1074 PROTEIN"/>
    <property type="match status" value="1"/>
</dbReference>
<dbReference type="EMBL" id="BAABHS010000007">
    <property type="protein sequence ID" value="GAA4960532.1"/>
    <property type="molecule type" value="Genomic_DNA"/>
</dbReference>
<name>A0ABP9H2I2_9ACTN</name>
<dbReference type="Gene3D" id="1.10.10.60">
    <property type="entry name" value="Homeodomain-like"/>
    <property type="match status" value="1"/>
</dbReference>
<evidence type="ECO:0000313" key="6">
    <source>
        <dbReference type="Proteomes" id="UP001500466"/>
    </source>
</evidence>
<comment type="caution">
    <text evidence="5">The sequence shown here is derived from an EMBL/GenBank/DDBJ whole genome shotgun (WGS) entry which is preliminary data.</text>
</comment>
<dbReference type="SMART" id="SM00342">
    <property type="entry name" value="HTH_ARAC"/>
    <property type="match status" value="1"/>
</dbReference>
<evidence type="ECO:0000256" key="2">
    <source>
        <dbReference type="ARBA" id="ARBA00023125"/>
    </source>
</evidence>
<dbReference type="Proteomes" id="UP001500466">
    <property type="component" value="Unassembled WGS sequence"/>
</dbReference>
<evidence type="ECO:0000256" key="1">
    <source>
        <dbReference type="ARBA" id="ARBA00023015"/>
    </source>
</evidence>
<dbReference type="InterPro" id="IPR018062">
    <property type="entry name" value="HTH_AraC-typ_CS"/>
</dbReference>
<dbReference type="InterPro" id="IPR050204">
    <property type="entry name" value="AraC_XylS_family_regulators"/>
</dbReference>
<evidence type="ECO:0000313" key="5">
    <source>
        <dbReference type="EMBL" id="GAA4960532.1"/>
    </source>
</evidence>
<sequence length="229" mass="24206">MYQERPSRIPGAVLWSRSADERRGRTTRVLPDGCMDLIWLGDAGLVVAGPDTQAHVVPGPAGAYVGLRFAPGWGPAVFGIPASELRDRREPLAVVDGAPDARALAERIAEAPDRAAVLEAFAARRLRGGSPDPVAAAVVRRLRGGVGVAELARDLGLSDRQLHRRSVAAFGYGPKVLARVLRLRRALDLAYAGNPFADVAAVAGYADQAHLSREVRALAGLSLSELVGV</sequence>
<dbReference type="Pfam" id="PF12833">
    <property type="entry name" value="HTH_18"/>
    <property type="match status" value="1"/>
</dbReference>
<dbReference type="PANTHER" id="PTHR46796">
    <property type="entry name" value="HTH-TYPE TRANSCRIPTIONAL ACTIVATOR RHAS-RELATED"/>
    <property type="match status" value="1"/>
</dbReference>
<proteinExistence type="predicted"/>
<gene>
    <name evidence="5" type="ORF">GCM10023205_24800</name>
</gene>
<organism evidence="5 6">
    <name type="scientific">Yinghuangia aomiensis</name>
    <dbReference type="NCBI Taxonomy" id="676205"/>
    <lineage>
        <taxon>Bacteria</taxon>
        <taxon>Bacillati</taxon>
        <taxon>Actinomycetota</taxon>
        <taxon>Actinomycetes</taxon>
        <taxon>Kitasatosporales</taxon>
        <taxon>Streptomycetaceae</taxon>
        <taxon>Yinghuangia</taxon>
    </lineage>
</organism>
<keyword evidence="1" id="KW-0805">Transcription regulation</keyword>
<dbReference type="InterPro" id="IPR018060">
    <property type="entry name" value="HTH_AraC"/>
</dbReference>
<dbReference type="InterPro" id="IPR046532">
    <property type="entry name" value="DUF6597"/>
</dbReference>
<keyword evidence="2" id="KW-0238">DNA-binding</keyword>
<keyword evidence="6" id="KW-1185">Reference proteome</keyword>
<dbReference type="PROSITE" id="PS01124">
    <property type="entry name" value="HTH_ARAC_FAMILY_2"/>
    <property type="match status" value="1"/>
</dbReference>
<dbReference type="Pfam" id="PF20240">
    <property type="entry name" value="DUF6597"/>
    <property type="match status" value="1"/>
</dbReference>
<keyword evidence="3" id="KW-0804">Transcription</keyword>
<reference evidence="6" key="1">
    <citation type="journal article" date="2019" name="Int. J. Syst. Evol. Microbiol.">
        <title>The Global Catalogue of Microorganisms (GCM) 10K type strain sequencing project: providing services to taxonomists for standard genome sequencing and annotation.</title>
        <authorList>
            <consortium name="The Broad Institute Genomics Platform"/>
            <consortium name="The Broad Institute Genome Sequencing Center for Infectious Disease"/>
            <person name="Wu L."/>
            <person name="Ma J."/>
        </authorList>
    </citation>
    <scope>NUCLEOTIDE SEQUENCE [LARGE SCALE GENOMIC DNA]</scope>
    <source>
        <strain evidence="6">JCM 17986</strain>
    </source>
</reference>
<dbReference type="PROSITE" id="PS00041">
    <property type="entry name" value="HTH_ARAC_FAMILY_1"/>
    <property type="match status" value="1"/>
</dbReference>
<protein>
    <submittedName>
        <fullName evidence="5">Helix-turn-helix transcriptional regulator</fullName>
    </submittedName>
</protein>
<accession>A0ABP9H2I2</accession>